<feature type="binding site" evidence="11">
    <location>
        <begin position="190"/>
        <end position="195"/>
    </location>
    <ligand>
        <name>UTP</name>
        <dbReference type="ChEBI" id="CHEBI:46398"/>
    </ligand>
</feature>
<keyword evidence="15" id="KW-1185">Reference proteome</keyword>
<evidence type="ECO:0000256" key="6">
    <source>
        <dbReference type="ARBA" id="ARBA00022840"/>
    </source>
</evidence>
<dbReference type="NCBIfam" id="NF003792">
    <property type="entry name" value="PRK05380.1"/>
    <property type="match status" value="1"/>
</dbReference>
<feature type="binding site" evidence="11">
    <location>
        <position position="357"/>
    </location>
    <ligand>
        <name>L-glutamine</name>
        <dbReference type="ChEBI" id="CHEBI:58359"/>
    </ligand>
</feature>
<feature type="binding site" evidence="11">
    <location>
        <begin position="190"/>
        <end position="195"/>
    </location>
    <ligand>
        <name>CTP</name>
        <dbReference type="ChEBI" id="CHEBI:37563"/>
        <note>allosteric inhibitor</note>
    </ligand>
</feature>
<dbReference type="NCBIfam" id="TIGR00337">
    <property type="entry name" value="PyrG"/>
    <property type="match status" value="1"/>
</dbReference>
<dbReference type="Gene3D" id="3.40.50.300">
    <property type="entry name" value="P-loop containing nucleotide triphosphate hydrolases"/>
    <property type="match status" value="1"/>
</dbReference>
<feature type="binding site" evidence="11">
    <location>
        <position position="465"/>
    </location>
    <ligand>
        <name>L-glutamine</name>
        <dbReference type="ChEBI" id="CHEBI:58359"/>
    </ligand>
</feature>
<evidence type="ECO:0000313" key="14">
    <source>
        <dbReference type="EMBL" id="EKO35656.1"/>
    </source>
</evidence>
<dbReference type="InterPro" id="IPR029062">
    <property type="entry name" value="Class_I_gatase-like"/>
</dbReference>
<dbReference type="GO" id="GO:0005524">
    <property type="term" value="F:ATP binding"/>
    <property type="evidence" value="ECO:0007669"/>
    <property type="project" value="UniProtKB-KW"/>
</dbReference>
<comment type="function">
    <text evidence="11">Catalyzes the ATP-dependent amination of UTP to CTP with either L-glutamine or ammonia as the source of nitrogen. Regulates intracellular CTP levels through interactions with the four ribonucleotide triphosphates.</text>
</comment>
<dbReference type="CDD" id="cd03113">
    <property type="entry name" value="CTPS_N"/>
    <property type="match status" value="1"/>
</dbReference>
<evidence type="ECO:0000256" key="10">
    <source>
        <dbReference type="ARBA" id="ARBA00047781"/>
    </source>
</evidence>
<reference evidence="14" key="1">
    <citation type="submission" date="2012-10" db="EMBL/GenBank/DDBJ databases">
        <authorList>
            <person name="Harkins D.M."/>
            <person name="Durkin A.S."/>
            <person name="Brinkac L.M."/>
            <person name="Haft D.H."/>
            <person name="Selengut J.D."/>
            <person name="Sanka R."/>
            <person name="DePew J."/>
            <person name="Purushe J."/>
            <person name="Matthias M.A."/>
            <person name="Vinetz J.M."/>
            <person name="Sutton G.G."/>
            <person name="Nierman W.C."/>
            <person name="Fouts D.E."/>
        </authorList>
    </citation>
    <scope>NUCLEOTIDE SEQUENCE [LARGE SCALE GENOMIC DNA]</scope>
    <source>
        <strain evidence="14">MOR084</strain>
    </source>
</reference>
<feature type="binding site" evidence="11">
    <location>
        <position position="226"/>
    </location>
    <ligand>
        <name>UTP</name>
        <dbReference type="ChEBI" id="CHEBI:46398"/>
    </ligand>
</feature>
<dbReference type="GO" id="GO:0042802">
    <property type="term" value="F:identical protein binding"/>
    <property type="evidence" value="ECO:0007669"/>
    <property type="project" value="TreeGrafter"/>
</dbReference>
<dbReference type="SUPFAM" id="SSF52540">
    <property type="entry name" value="P-loop containing nucleoside triphosphate hydrolases"/>
    <property type="match status" value="1"/>
</dbReference>
<feature type="binding site" evidence="11">
    <location>
        <position position="73"/>
    </location>
    <ligand>
        <name>Mg(2+)</name>
        <dbReference type="ChEBI" id="CHEBI:18420"/>
    </ligand>
</feature>
<comment type="activity regulation">
    <text evidence="11">Allosterically activated by GTP, when glutamine is the substrate; GTP has no effect on the reaction when ammonia is the substrate. The allosteric effector GTP functions by stabilizing the protein conformation that binds the tetrahedral intermediate(s) formed during glutamine hydrolysis. Inhibited by the product CTP, via allosteric rather than competitive inhibition.</text>
</comment>
<dbReference type="GO" id="GO:0003883">
    <property type="term" value="F:CTP synthase activity"/>
    <property type="evidence" value="ECO:0007669"/>
    <property type="project" value="UniProtKB-UniRule"/>
</dbReference>
<feature type="binding site" evidence="11">
    <location>
        <begin position="385"/>
        <end position="388"/>
    </location>
    <ligand>
        <name>L-glutamine</name>
        <dbReference type="ChEBI" id="CHEBI:58359"/>
    </ligand>
</feature>
<dbReference type="InterPro" id="IPR027417">
    <property type="entry name" value="P-loop_NTPase"/>
</dbReference>
<evidence type="ECO:0000256" key="2">
    <source>
        <dbReference type="ARBA" id="ARBA00007533"/>
    </source>
</evidence>
<keyword evidence="3 11" id="KW-0436">Ligase</keyword>
<dbReference type="GO" id="GO:0097268">
    <property type="term" value="C:cytoophidium"/>
    <property type="evidence" value="ECO:0007669"/>
    <property type="project" value="UniProtKB-ARBA"/>
</dbReference>
<evidence type="ECO:0000256" key="3">
    <source>
        <dbReference type="ARBA" id="ARBA00022598"/>
    </source>
</evidence>
<dbReference type="SUPFAM" id="SSF52317">
    <property type="entry name" value="Class I glutamine amidotransferase-like"/>
    <property type="match status" value="1"/>
</dbReference>
<name>A0A0E2BJX4_9LEPT</name>
<dbReference type="InterPro" id="IPR017456">
    <property type="entry name" value="CTP_synthase_N"/>
</dbReference>
<sequence>MSRTKFIFVTGGVSSSLGKGVTVAALGCLLESRGYTVSLQKMDPYINIDPGTMSPYQHGEVYVTADGAETDLDLGYYERFTHSKLSRKNSVSTGQIYNTVIQRERKGDYLGRTVQVVPHITNEIRNRMYIVAREENPDFIIVEIGGTVGDIESIPFLEAIRQIRYEHGSLNVLFVHLTLVPTITAAGEAKTKPTQHSVKELLGLGIQPDILVCRVSQPMTKEMKNKLSLFCNVKEENVISASDISTSIYEIPKMYREEKLDEVVLKTMGMELRESNFSEWDKIVKGLLATKQTVRVAIVGKYISLQDAYRSIYESLSHGGIAHDTKVEFVKIDPENLNKDNVQDSLKNVHGVLVPGGFGDRGIEGKILAIQYARTKGIPFLGICLGMQCAVVEYGRNVLGLKDANSTEIRPDTEYPVISLLEEQNDIEQMGGTMRLGSYPCKIKEGTLSYSEYKSILVHERHRHRFEFTNRYRKQYEENGMVIAGTSPDDSLVEIVEVPKHNWFVGVQFHPEFQSRPTAPHPLFAGFIRAAVKYSKKGSS</sequence>
<feature type="binding site" evidence="11">
    <location>
        <begin position="150"/>
        <end position="152"/>
    </location>
    <ligand>
        <name>CTP</name>
        <dbReference type="ChEBI" id="CHEBI:37563"/>
        <note>allosteric inhibitor</note>
    </ligand>
</feature>
<comment type="similarity">
    <text evidence="2 11">Belongs to the CTP synthase family.</text>
</comment>
<evidence type="ECO:0000256" key="4">
    <source>
        <dbReference type="ARBA" id="ARBA00022723"/>
    </source>
</evidence>
<dbReference type="GO" id="GO:0046872">
    <property type="term" value="F:metal ion binding"/>
    <property type="evidence" value="ECO:0007669"/>
    <property type="project" value="UniProtKB-KW"/>
</dbReference>
<dbReference type="PANTHER" id="PTHR11550:SF0">
    <property type="entry name" value="CTP SYNTHASE-RELATED"/>
    <property type="match status" value="1"/>
</dbReference>
<evidence type="ECO:0000256" key="11">
    <source>
        <dbReference type="HAMAP-Rule" id="MF_01227"/>
    </source>
</evidence>
<dbReference type="GO" id="GO:0004359">
    <property type="term" value="F:glutaminase activity"/>
    <property type="evidence" value="ECO:0007669"/>
    <property type="project" value="RHEA"/>
</dbReference>
<gene>
    <name evidence="11 14" type="primary">pyrG</name>
    <name evidence="14" type="ORF">LEP1GSC179_1057</name>
</gene>
<feature type="binding site" evidence="11">
    <location>
        <position position="244"/>
    </location>
    <ligand>
        <name>ATP</name>
        <dbReference type="ChEBI" id="CHEBI:30616"/>
    </ligand>
</feature>
<dbReference type="Gene3D" id="3.40.50.880">
    <property type="match status" value="1"/>
</dbReference>
<feature type="binding site" evidence="11">
    <location>
        <begin position="16"/>
        <end position="21"/>
    </location>
    <ligand>
        <name>ATP</name>
        <dbReference type="ChEBI" id="CHEBI:30616"/>
    </ligand>
</feature>
<dbReference type="Proteomes" id="UP000006329">
    <property type="component" value="Unassembled WGS sequence"/>
</dbReference>
<dbReference type="GO" id="GO:0044210">
    <property type="term" value="P:'de novo' CTP biosynthetic process"/>
    <property type="evidence" value="ECO:0007669"/>
    <property type="project" value="UniProtKB-UniRule"/>
</dbReference>
<dbReference type="InterPro" id="IPR033828">
    <property type="entry name" value="GATase1_CTP_Synthase"/>
</dbReference>
<evidence type="ECO:0000256" key="5">
    <source>
        <dbReference type="ARBA" id="ARBA00022741"/>
    </source>
</evidence>
<dbReference type="FunFam" id="3.40.50.880:FF:000002">
    <property type="entry name" value="CTP synthase"/>
    <property type="match status" value="1"/>
</dbReference>
<evidence type="ECO:0000259" key="12">
    <source>
        <dbReference type="Pfam" id="PF00117"/>
    </source>
</evidence>
<feature type="domain" description="CTP synthase N-terminal" evidence="13">
    <location>
        <begin position="5"/>
        <end position="269"/>
    </location>
</feature>
<evidence type="ECO:0000256" key="8">
    <source>
        <dbReference type="ARBA" id="ARBA00022962"/>
    </source>
</evidence>
<comment type="subunit">
    <text evidence="11">Homotetramer.</text>
</comment>
<keyword evidence="8 11" id="KW-0315">Glutamine amidotransferase</keyword>
<dbReference type="RefSeq" id="WP_004460641.1">
    <property type="nucleotide sequence ID" value="NZ_AHON02000013.1"/>
</dbReference>
<dbReference type="InterPro" id="IPR017926">
    <property type="entry name" value="GATASE"/>
</dbReference>
<proteinExistence type="inferred from homology"/>
<comment type="pathway">
    <text evidence="1 11">Pyrimidine metabolism; CTP biosynthesis via de novo pathway; CTP from UDP: step 2/2.</text>
</comment>
<comment type="caution">
    <text evidence="11">Lacks conserved residue(s) required for the propagation of feature annotation.</text>
</comment>
<dbReference type="HAMAP" id="MF_01227">
    <property type="entry name" value="PyrG"/>
    <property type="match status" value="1"/>
</dbReference>
<dbReference type="EC" id="6.3.4.2" evidence="11"/>
<dbReference type="FunFam" id="3.40.50.300:FF:000009">
    <property type="entry name" value="CTP synthase"/>
    <property type="match status" value="1"/>
</dbReference>
<dbReference type="UniPathway" id="UPA00159">
    <property type="reaction ID" value="UER00277"/>
</dbReference>
<feature type="binding site" evidence="11">
    <location>
        <position position="15"/>
    </location>
    <ligand>
        <name>CTP</name>
        <dbReference type="ChEBI" id="CHEBI:37563"/>
        <note>allosteric inhibitor</note>
    </ligand>
</feature>
<keyword evidence="7 11" id="KW-0460">Magnesium</keyword>
<dbReference type="PANTHER" id="PTHR11550">
    <property type="entry name" value="CTP SYNTHASE"/>
    <property type="match status" value="1"/>
</dbReference>
<evidence type="ECO:0000256" key="9">
    <source>
        <dbReference type="ARBA" id="ARBA00022975"/>
    </source>
</evidence>
<dbReference type="Pfam" id="PF06418">
    <property type="entry name" value="CTP_synth_N"/>
    <property type="match status" value="1"/>
</dbReference>
<comment type="catalytic activity">
    <reaction evidence="10 11">
        <text>UTP + L-glutamine + ATP + H2O = CTP + L-glutamate + ADP + phosphate + 2 H(+)</text>
        <dbReference type="Rhea" id="RHEA:26426"/>
        <dbReference type="ChEBI" id="CHEBI:15377"/>
        <dbReference type="ChEBI" id="CHEBI:15378"/>
        <dbReference type="ChEBI" id="CHEBI:29985"/>
        <dbReference type="ChEBI" id="CHEBI:30616"/>
        <dbReference type="ChEBI" id="CHEBI:37563"/>
        <dbReference type="ChEBI" id="CHEBI:43474"/>
        <dbReference type="ChEBI" id="CHEBI:46398"/>
        <dbReference type="ChEBI" id="CHEBI:58359"/>
        <dbReference type="ChEBI" id="CHEBI:456216"/>
        <dbReference type="EC" id="6.3.4.2"/>
    </reaction>
</comment>
<dbReference type="GO" id="GO:0019856">
    <property type="term" value="P:pyrimidine nucleobase biosynthetic process"/>
    <property type="evidence" value="ECO:0007669"/>
    <property type="project" value="TreeGrafter"/>
</dbReference>
<evidence type="ECO:0000256" key="1">
    <source>
        <dbReference type="ARBA" id="ARBA00005171"/>
    </source>
</evidence>
<keyword evidence="6 11" id="KW-0067">ATP-binding</keyword>
<evidence type="ECO:0000313" key="15">
    <source>
        <dbReference type="Proteomes" id="UP000006329"/>
    </source>
</evidence>
<comment type="caution">
    <text evidence="14">The sequence shown here is derived from an EMBL/GenBank/DDBJ whole genome shotgun (WGS) entry which is preliminary data.</text>
</comment>
<feature type="binding site" evidence="11">
    <location>
        <position position="15"/>
    </location>
    <ligand>
        <name>UTP</name>
        <dbReference type="ChEBI" id="CHEBI:46398"/>
    </ligand>
</feature>
<dbReference type="GO" id="GO:0005829">
    <property type="term" value="C:cytosol"/>
    <property type="evidence" value="ECO:0007669"/>
    <property type="project" value="TreeGrafter"/>
</dbReference>
<dbReference type="GeneID" id="29738768"/>
<comment type="miscellaneous">
    <text evidence="11">CTPSs have evolved a hybrid strategy for distinguishing between UTP and CTP. The overlapping regions of the product feedback inhibitory and substrate sites recognize a common feature in both compounds, the triphosphate moiety. To differentiate isosteric substrate and product pyrimidine rings, an additional pocket far from the expected kinase/ligase catalytic site, specifically recognizes the cytosine and ribose portions of the product inhibitor.</text>
</comment>
<keyword evidence="9 11" id="KW-0665">Pyrimidine biosynthesis</keyword>
<comment type="catalytic activity">
    <reaction evidence="11">
        <text>UTP + NH4(+) + ATP = CTP + ADP + phosphate + 2 H(+)</text>
        <dbReference type="Rhea" id="RHEA:16597"/>
        <dbReference type="ChEBI" id="CHEBI:15378"/>
        <dbReference type="ChEBI" id="CHEBI:28938"/>
        <dbReference type="ChEBI" id="CHEBI:30616"/>
        <dbReference type="ChEBI" id="CHEBI:37563"/>
        <dbReference type="ChEBI" id="CHEBI:43474"/>
        <dbReference type="ChEBI" id="CHEBI:46398"/>
        <dbReference type="ChEBI" id="CHEBI:456216"/>
    </reaction>
</comment>
<dbReference type="CDD" id="cd01746">
    <property type="entry name" value="GATase1_CTP_Synthase"/>
    <property type="match status" value="1"/>
</dbReference>
<dbReference type="EMBL" id="AHON02000013">
    <property type="protein sequence ID" value="EKO35656.1"/>
    <property type="molecule type" value="Genomic_DNA"/>
</dbReference>
<dbReference type="Pfam" id="PF00117">
    <property type="entry name" value="GATase"/>
    <property type="match status" value="1"/>
</dbReference>
<feature type="binding site" evidence="11">
    <location>
        <position position="408"/>
    </location>
    <ligand>
        <name>L-glutamine</name>
        <dbReference type="ChEBI" id="CHEBI:58359"/>
    </ligand>
</feature>
<organism evidence="14 15">
    <name type="scientific">Leptospira santarosai str. MOR084</name>
    <dbReference type="NCBI Taxonomy" id="1049984"/>
    <lineage>
        <taxon>Bacteria</taxon>
        <taxon>Pseudomonadati</taxon>
        <taxon>Spirochaetota</taxon>
        <taxon>Spirochaetia</taxon>
        <taxon>Leptospirales</taxon>
        <taxon>Leptospiraceae</taxon>
        <taxon>Leptospira</taxon>
    </lineage>
</organism>
<feature type="binding site" evidence="11">
    <location>
        <position position="73"/>
    </location>
    <ligand>
        <name>ATP</name>
        <dbReference type="ChEBI" id="CHEBI:30616"/>
    </ligand>
</feature>
<keyword evidence="4 11" id="KW-0479">Metal-binding</keyword>
<dbReference type="InterPro" id="IPR004468">
    <property type="entry name" value="CTP_synthase"/>
</dbReference>
<feature type="binding site" evidence="11">
    <location>
        <position position="226"/>
    </location>
    <ligand>
        <name>CTP</name>
        <dbReference type="ChEBI" id="CHEBI:37563"/>
        <note>allosteric inhibitor</note>
    </ligand>
</feature>
<feature type="domain" description="Glutamine amidotransferase" evidence="12">
    <location>
        <begin position="305"/>
        <end position="529"/>
    </location>
</feature>
<feature type="binding site" evidence="11">
    <location>
        <position position="143"/>
    </location>
    <ligand>
        <name>Mg(2+)</name>
        <dbReference type="ChEBI" id="CHEBI:18420"/>
    </ligand>
</feature>
<evidence type="ECO:0000259" key="13">
    <source>
        <dbReference type="Pfam" id="PF06418"/>
    </source>
</evidence>
<feature type="binding site" evidence="11">
    <location>
        <position position="56"/>
    </location>
    <ligand>
        <name>L-glutamine</name>
        <dbReference type="ChEBI" id="CHEBI:58359"/>
    </ligand>
</feature>
<accession>A0A0E2BJX4</accession>
<keyword evidence="5 11" id="KW-0547">Nucleotide-binding</keyword>
<dbReference type="PROSITE" id="PS51273">
    <property type="entry name" value="GATASE_TYPE_1"/>
    <property type="match status" value="1"/>
</dbReference>
<feature type="active site" evidence="11">
    <location>
        <position position="510"/>
    </location>
</feature>
<evidence type="ECO:0000256" key="7">
    <source>
        <dbReference type="ARBA" id="ARBA00022842"/>
    </source>
</evidence>
<feature type="region of interest" description="Amidoligase domain" evidence="11">
    <location>
        <begin position="1"/>
        <end position="270"/>
    </location>
</feature>
<protein>
    <recommendedName>
        <fullName evidence="11">CTP synthase</fullName>
        <ecNumber evidence="11">6.3.4.2</ecNumber>
    </recommendedName>
    <alternativeName>
        <fullName evidence="11">Cytidine 5'-triphosphate synthase</fullName>
    </alternativeName>
    <alternativeName>
        <fullName evidence="11">Cytidine triphosphate synthetase</fullName>
        <shortName evidence="11">CTP synthetase</shortName>
        <shortName evidence="11">CTPS</shortName>
    </alternativeName>
    <alternativeName>
        <fullName evidence="11">UTP--ammonia ligase</fullName>
    </alternativeName>
</protein>
<feature type="active site" description="Nucleophile; for glutamine hydrolysis" evidence="11">
    <location>
        <position position="384"/>
    </location>
</feature>
<dbReference type="AlphaFoldDB" id="A0A0E2BJX4"/>
<feature type="active site" evidence="11">
    <location>
        <position position="512"/>
    </location>
</feature>
<comment type="catalytic activity">
    <reaction evidence="11">
        <text>L-glutamine + H2O = L-glutamate + NH4(+)</text>
        <dbReference type="Rhea" id="RHEA:15889"/>
        <dbReference type="ChEBI" id="CHEBI:15377"/>
        <dbReference type="ChEBI" id="CHEBI:28938"/>
        <dbReference type="ChEBI" id="CHEBI:29985"/>
        <dbReference type="ChEBI" id="CHEBI:58359"/>
    </reaction>
</comment>